<evidence type="ECO:0000313" key="1">
    <source>
        <dbReference type="EMBL" id="OAQ73859.1"/>
    </source>
</evidence>
<protein>
    <submittedName>
        <fullName evidence="1">Uncharacterized protein</fullName>
    </submittedName>
</protein>
<keyword evidence="2" id="KW-1185">Reference proteome</keyword>
<dbReference type="GeneID" id="28854865"/>
<dbReference type="RefSeq" id="XP_018149942.1">
    <property type="nucleotide sequence ID" value="XM_018290871.1"/>
</dbReference>
<gene>
    <name evidence="1" type="ORF">VFPPC_13094</name>
</gene>
<evidence type="ECO:0000313" key="2">
    <source>
        <dbReference type="Proteomes" id="UP000078397"/>
    </source>
</evidence>
<dbReference type="Proteomes" id="UP000078397">
    <property type="component" value="Unassembled WGS sequence"/>
</dbReference>
<sequence length="239" mass="27298">METGQPPADAINQSDLDWLVARLGHYREQLSKIQVLMEEWQILCLLDISAGGINVTRLAYILNAHAVETIEKDHDIQWEDVVNVANAVLKEPVFEVTQKRWYDAGCLFLRLSYVRAMCEMKFPKLEAGTPKEILKDHCPARLEADMNVYHPVSSAKYLLFGWVILQQYFQKESEVLPHTYQMAAIEKETLEKIAGDPEACKSELRKLADEVGGLNQKMRSELVPIELELHMAKSQESLD</sequence>
<proteinExistence type="predicted"/>
<name>A0A179G9N2_METCM</name>
<comment type="caution">
    <text evidence="1">The sequence shown here is derived from an EMBL/GenBank/DDBJ whole genome shotgun (WGS) entry which is preliminary data.</text>
</comment>
<dbReference type="KEGG" id="pchm:VFPPC_13094"/>
<dbReference type="EMBL" id="LSBJ02000001">
    <property type="protein sequence ID" value="OAQ73859.1"/>
    <property type="molecule type" value="Genomic_DNA"/>
</dbReference>
<accession>A0A179G9N2</accession>
<dbReference type="AlphaFoldDB" id="A0A179G9N2"/>
<organism evidence="1 2">
    <name type="scientific">Pochonia chlamydosporia 170</name>
    <dbReference type="NCBI Taxonomy" id="1380566"/>
    <lineage>
        <taxon>Eukaryota</taxon>
        <taxon>Fungi</taxon>
        <taxon>Dikarya</taxon>
        <taxon>Ascomycota</taxon>
        <taxon>Pezizomycotina</taxon>
        <taxon>Sordariomycetes</taxon>
        <taxon>Hypocreomycetidae</taxon>
        <taxon>Hypocreales</taxon>
        <taxon>Clavicipitaceae</taxon>
        <taxon>Pochonia</taxon>
    </lineage>
</organism>
<reference evidence="1 2" key="1">
    <citation type="journal article" date="2016" name="PLoS Pathog.">
        <title>Biosynthesis of antibiotic leucinostatins in bio-control fungus Purpureocillium lilacinum and their inhibition on phytophthora revealed by genome mining.</title>
        <authorList>
            <person name="Wang G."/>
            <person name="Liu Z."/>
            <person name="Lin R."/>
            <person name="Li E."/>
            <person name="Mao Z."/>
            <person name="Ling J."/>
            <person name="Yang Y."/>
            <person name="Yin W.B."/>
            <person name="Xie B."/>
        </authorList>
    </citation>
    <scope>NUCLEOTIDE SEQUENCE [LARGE SCALE GENOMIC DNA]</scope>
    <source>
        <strain evidence="1">170</strain>
    </source>
</reference>